<dbReference type="PANTHER" id="PTHR33221:SF5">
    <property type="entry name" value="HTH-TYPE TRANSCRIPTIONAL REGULATOR ISCR"/>
    <property type="match status" value="1"/>
</dbReference>
<dbReference type="InterPro" id="IPR036390">
    <property type="entry name" value="WH_DNA-bd_sf"/>
</dbReference>
<dbReference type="PANTHER" id="PTHR33221">
    <property type="entry name" value="WINGED HELIX-TURN-HELIX TRANSCRIPTIONAL REGULATOR, RRF2 FAMILY"/>
    <property type="match status" value="1"/>
</dbReference>
<dbReference type="Gene3D" id="1.10.10.10">
    <property type="entry name" value="Winged helix-like DNA-binding domain superfamily/Winged helix DNA-binding domain"/>
    <property type="match status" value="1"/>
</dbReference>
<protein>
    <submittedName>
        <fullName evidence="2">Rrf2 family protein</fullName>
    </submittedName>
</protein>
<evidence type="ECO:0000256" key="1">
    <source>
        <dbReference type="ARBA" id="ARBA00023125"/>
    </source>
</evidence>
<keyword evidence="3" id="KW-1185">Reference proteome</keyword>
<dbReference type="RefSeq" id="WP_009532185.1">
    <property type="nucleotide sequence ID" value="NZ_JH590861.1"/>
</dbReference>
<evidence type="ECO:0000313" key="2">
    <source>
        <dbReference type="EMBL" id="EHO18167.1"/>
    </source>
</evidence>
<organism evidence="2 3">
    <name type="scientific">Stomatobaculum longum</name>
    <dbReference type="NCBI Taxonomy" id="796942"/>
    <lineage>
        <taxon>Bacteria</taxon>
        <taxon>Bacillati</taxon>
        <taxon>Bacillota</taxon>
        <taxon>Clostridia</taxon>
        <taxon>Lachnospirales</taxon>
        <taxon>Lachnospiraceae</taxon>
        <taxon>Stomatobaculum</taxon>
    </lineage>
</organism>
<dbReference type="PROSITE" id="PS51197">
    <property type="entry name" value="HTH_RRF2_2"/>
    <property type="match status" value="1"/>
</dbReference>
<dbReference type="AlphaFoldDB" id="A0AA37DH68"/>
<reference evidence="2 3" key="1">
    <citation type="submission" date="2011-10" db="EMBL/GenBank/DDBJ databases">
        <title>The Genome Sequence of Lachnospiraceae bacterium ACC2.</title>
        <authorList>
            <consortium name="The Broad Institute Genome Sequencing Platform"/>
            <person name="Earl A."/>
            <person name="Ward D."/>
            <person name="Feldgarden M."/>
            <person name="Gevers D."/>
            <person name="Sizova M."/>
            <person name="Hazen A."/>
            <person name="Epstein S."/>
            <person name="Young S.K."/>
            <person name="Zeng Q."/>
            <person name="Gargeya S."/>
            <person name="Fitzgerald M."/>
            <person name="Haas B."/>
            <person name="Abouelleil A."/>
            <person name="Alvarado L."/>
            <person name="Arachchi H.M."/>
            <person name="Berlin A."/>
            <person name="Brown A."/>
            <person name="Chapman S.B."/>
            <person name="Chen Z."/>
            <person name="Dunbar C."/>
            <person name="Freedman E."/>
            <person name="Gearin G."/>
            <person name="Goldberg J."/>
            <person name="Griggs A."/>
            <person name="Gujja S."/>
            <person name="Heiman D."/>
            <person name="Howarth C."/>
            <person name="Larson L."/>
            <person name="Lui A."/>
            <person name="MacDonald P.J.P."/>
            <person name="Montmayeur A."/>
            <person name="Murphy C."/>
            <person name="Neiman D."/>
            <person name="Pearson M."/>
            <person name="Priest M."/>
            <person name="Roberts A."/>
            <person name="Saif S."/>
            <person name="Shea T."/>
            <person name="Shenoy N."/>
            <person name="Sisk P."/>
            <person name="Stolte C."/>
            <person name="Sykes S."/>
            <person name="Wortman J."/>
            <person name="Nusbaum C."/>
            <person name="Birren B."/>
        </authorList>
    </citation>
    <scope>NUCLEOTIDE SEQUENCE [LARGE SCALE GENOMIC DNA]</scope>
    <source>
        <strain evidence="2 3">ACC2</strain>
    </source>
</reference>
<dbReference type="GeneID" id="86940143"/>
<sequence>MKISTKGRYALRLMMEFARQPEQVTRLKDAAAKQELSEKYLEQIVAVLSKAGFVKSIRGAQGGYLLTRAPKDYSVGDILRLTEGNMAPVVCLGQDSVACDLAERCVSRSVFSRIESAVNEVIDHITLADLLQEEQTLATTAAPIPEDAHRRCQGGH</sequence>
<dbReference type="EMBL" id="AGEL01000003">
    <property type="protein sequence ID" value="EHO18167.1"/>
    <property type="molecule type" value="Genomic_DNA"/>
</dbReference>
<name>A0AA37DH68_9FIRM</name>
<proteinExistence type="predicted"/>
<dbReference type="GO" id="GO:0003677">
    <property type="term" value="F:DNA binding"/>
    <property type="evidence" value="ECO:0007669"/>
    <property type="project" value="UniProtKB-KW"/>
</dbReference>
<dbReference type="InterPro" id="IPR036388">
    <property type="entry name" value="WH-like_DNA-bd_sf"/>
</dbReference>
<dbReference type="NCBIfam" id="TIGR00738">
    <property type="entry name" value="rrf2_super"/>
    <property type="match status" value="1"/>
</dbReference>
<gene>
    <name evidence="2" type="ORF">HMPREF9623_00351</name>
</gene>
<keyword evidence="1" id="KW-0238">DNA-binding</keyword>
<evidence type="ECO:0000313" key="3">
    <source>
        <dbReference type="Proteomes" id="UP000018466"/>
    </source>
</evidence>
<dbReference type="GO" id="GO:0005829">
    <property type="term" value="C:cytosol"/>
    <property type="evidence" value="ECO:0007669"/>
    <property type="project" value="TreeGrafter"/>
</dbReference>
<dbReference type="SUPFAM" id="SSF46785">
    <property type="entry name" value="Winged helix' DNA-binding domain"/>
    <property type="match status" value="1"/>
</dbReference>
<dbReference type="InterPro" id="IPR000944">
    <property type="entry name" value="Tscrpt_reg_Rrf2"/>
</dbReference>
<comment type="caution">
    <text evidence="2">The sequence shown here is derived from an EMBL/GenBank/DDBJ whole genome shotgun (WGS) entry which is preliminary data.</text>
</comment>
<dbReference type="Pfam" id="PF02082">
    <property type="entry name" value="Rrf2"/>
    <property type="match status" value="1"/>
</dbReference>
<dbReference type="Proteomes" id="UP000018466">
    <property type="component" value="Unassembled WGS sequence"/>
</dbReference>
<accession>A0AA37DH68</accession>
<dbReference type="GO" id="GO:0003700">
    <property type="term" value="F:DNA-binding transcription factor activity"/>
    <property type="evidence" value="ECO:0007669"/>
    <property type="project" value="TreeGrafter"/>
</dbReference>